<accession>A0A081RWW3</accession>
<comment type="caution">
    <text evidence="3">The sequence shown here is derived from an EMBL/GenBank/DDBJ whole genome shotgun (WGS) entry which is preliminary data.</text>
</comment>
<evidence type="ECO:0000313" key="3">
    <source>
        <dbReference type="EMBL" id="KER03166.1"/>
    </source>
</evidence>
<dbReference type="Proteomes" id="UP000028002">
    <property type="component" value="Unassembled WGS sequence"/>
</dbReference>
<proteinExistence type="predicted"/>
<evidence type="ECO:0000313" key="4">
    <source>
        <dbReference type="Proteomes" id="UP000028002"/>
    </source>
</evidence>
<comment type="subcellular location">
    <subcellularLocation>
        <location evidence="1">Membrane</location>
        <topology evidence="1">Single-pass membrane protein</topology>
    </subcellularLocation>
</comment>
<dbReference type="NCBIfam" id="NF007862">
    <property type="entry name" value="PRK10574.1"/>
    <property type="match status" value="1"/>
</dbReference>
<dbReference type="SUPFAM" id="SSF54523">
    <property type="entry name" value="Pili subunits"/>
    <property type="match status" value="1"/>
</dbReference>
<organism evidence="3 4">
    <name type="scientific">Photorhabdus temperata subsp. temperata Meg1</name>
    <dbReference type="NCBI Taxonomy" id="1393735"/>
    <lineage>
        <taxon>Bacteria</taxon>
        <taxon>Pseudomonadati</taxon>
        <taxon>Pseudomonadota</taxon>
        <taxon>Gammaproteobacteria</taxon>
        <taxon>Enterobacterales</taxon>
        <taxon>Morganellaceae</taxon>
        <taxon>Photorhabdus</taxon>
    </lineage>
</organism>
<dbReference type="PATRIC" id="fig|1393735.3.peg.2230"/>
<sequence>MSQQQGFTLMEIMVAIAIISILSAIGIPSYQGYIQKAALTDMLQAIVPYKSGIELCSFETEDFKGCNSGAASIPNNHNSRYIGSISVKDGEITINGQQSLKDIRVILSPTQKIQTGTIRWINKCESASVSLKNRCQEIFKF</sequence>
<dbReference type="RefSeq" id="WP_021323973.1">
    <property type="nucleotide sequence ID" value="NZ_CAWLUD010000035.1"/>
</dbReference>
<keyword evidence="2" id="KW-0472">Membrane</keyword>
<evidence type="ECO:0000256" key="2">
    <source>
        <dbReference type="SAM" id="Phobius"/>
    </source>
</evidence>
<keyword evidence="2" id="KW-1133">Transmembrane helix</keyword>
<dbReference type="Pfam" id="PF07963">
    <property type="entry name" value="N_methyl"/>
    <property type="match status" value="1"/>
</dbReference>
<dbReference type="NCBIfam" id="TIGR02532">
    <property type="entry name" value="IV_pilin_GFxxxE"/>
    <property type="match status" value="1"/>
</dbReference>
<dbReference type="EMBL" id="JGVH01000035">
    <property type="protein sequence ID" value="KER03166.1"/>
    <property type="molecule type" value="Genomic_DNA"/>
</dbReference>
<dbReference type="AlphaFoldDB" id="A0A081RWW3"/>
<gene>
    <name evidence="3" type="ORF">MEG1DRAFT_02177</name>
</gene>
<dbReference type="InterPro" id="IPR045584">
    <property type="entry name" value="Pilin-like"/>
</dbReference>
<evidence type="ECO:0000256" key="1">
    <source>
        <dbReference type="ARBA" id="ARBA00004167"/>
    </source>
</evidence>
<dbReference type="GO" id="GO:0016020">
    <property type="term" value="C:membrane"/>
    <property type="evidence" value="ECO:0007669"/>
    <property type="project" value="UniProtKB-SubCell"/>
</dbReference>
<keyword evidence="2" id="KW-0812">Transmembrane</keyword>
<feature type="transmembrane region" description="Helical" evidence="2">
    <location>
        <begin position="12"/>
        <end position="30"/>
    </location>
</feature>
<dbReference type="InterPro" id="IPR012902">
    <property type="entry name" value="N_methyl_site"/>
</dbReference>
<name>A0A081RWW3_PHOTE</name>
<dbReference type="Gene3D" id="3.30.700.10">
    <property type="entry name" value="Glycoprotein, Type 4 Pilin"/>
    <property type="match status" value="1"/>
</dbReference>
<reference evidence="3 4" key="1">
    <citation type="submission" date="2014-03" db="EMBL/GenBank/DDBJ databases">
        <title>Draft Genome of Photorhabdus temperata Meg1.</title>
        <authorList>
            <person name="Hurst S.G.IV."/>
            <person name="Morris K."/>
            <person name="Thomas K."/>
            <person name="Tisa L.S."/>
        </authorList>
    </citation>
    <scope>NUCLEOTIDE SEQUENCE [LARGE SCALE GENOMIC DNA]</scope>
    <source>
        <strain evidence="3 4">Meg1</strain>
    </source>
</reference>
<protein>
    <submittedName>
        <fullName evidence="3">Prepilin-type N-terminal cleavage/methylation domain-containing protein</fullName>
    </submittedName>
</protein>